<evidence type="ECO:0000256" key="1">
    <source>
        <dbReference type="ARBA" id="ARBA00010016"/>
    </source>
</evidence>
<feature type="region of interest" description="Disordered" evidence="2">
    <location>
        <begin position="228"/>
        <end position="288"/>
    </location>
</feature>
<accession>A0A3L6E0A4</accession>
<accession>A0A3L6DZC9</accession>
<feature type="compositionally biased region" description="Polar residues" evidence="2">
    <location>
        <begin position="342"/>
        <end position="380"/>
    </location>
</feature>
<name>A0A3L6DZ45_MAIZE</name>
<feature type="compositionally biased region" description="Polar residues" evidence="2">
    <location>
        <begin position="54"/>
        <end position="64"/>
    </location>
</feature>
<reference evidence="3 4" key="1">
    <citation type="journal article" date="2018" name="Nat. Genet.">
        <title>Extensive intraspecific gene order and gene structural variations between Mo17 and other maize genomes.</title>
        <authorList>
            <person name="Sun S."/>
            <person name="Zhou Y."/>
            <person name="Chen J."/>
            <person name="Shi J."/>
            <person name="Zhao H."/>
            <person name="Zhao H."/>
            <person name="Song W."/>
            <person name="Zhang M."/>
            <person name="Cui Y."/>
            <person name="Dong X."/>
            <person name="Liu H."/>
            <person name="Ma X."/>
            <person name="Jiao Y."/>
            <person name="Wang B."/>
            <person name="Wei X."/>
            <person name="Stein J.C."/>
            <person name="Glaubitz J.C."/>
            <person name="Lu F."/>
            <person name="Yu G."/>
            <person name="Liang C."/>
            <person name="Fengler K."/>
            <person name="Li B."/>
            <person name="Rafalski A."/>
            <person name="Schnable P.S."/>
            <person name="Ware D.H."/>
            <person name="Buckler E.S."/>
            <person name="Lai J."/>
        </authorList>
    </citation>
    <scope>NUCLEOTIDE SEQUENCE [LARGE SCALE GENOMIC DNA]</scope>
    <source>
        <strain evidence="4">cv. Missouri 17</strain>
        <tissue evidence="3">Seedling</tissue>
    </source>
</reference>
<dbReference type="EMBL" id="NCVQ01000008">
    <property type="protein sequence ID" value="PWZ13945.1"/>
    <property type="molecule type" value="Genomic_DNA"/>
</dbReference>
<evidence type="ECO:0000313" key="3">
    <source>
        <dbReference type="EMBL" id="PWZ13945.1"/>
    </source>
</evidence>
<organism evidence="3">
    <name type="scientific">Zea mays</name>
    <name type="common">Maize</name>
    <dbReference type="NCBI Taxonomy" id="4577"/>
    <lineage>
        <taxon>Eukaryota</taxon>
        <taxon>Viridiplantae</taxon>
        <taxon>Streptophyta</taxon>
        <taxon>Embryophyta</taxon>
        <taxon>Tracheophyta</taxon>
        <taxon>Spermatophyta</taxon>
        <taxon>Magnoliopsida</taxon>
        <taxon>Liliopsida</taxon>
        <taxon>Poales</taxon>
        <taxon>Poaceae</taxon>
        <taxon>PACMAD clade</taxon>
        <taxon>Panicoideae</taxon>
        <taxon>Andropogonodae</taxon>
        <taxon>Andropogoneae</taxon>
        <taxon>Tripsacinae</taxon>
        <taxon>Zea</taxon>
    </lineage>
</organism>
<feature type="compositionally biased region" description="Low complexity" evidence="2">
    <location>
        <begin position="87"/>
        <end position="104"/>
    </location>
</feature>
<comment type="caution">
    <text evidence="3">The sequence shown here is derived from an EMBL/GenBank/DDBJ whole genome shotgun (WGS) entry which is preliminary data.</text>
</comment>
<dbReference type="Proteomes" id="UP000251960">
    <property type="component" value="Chromosome 7"/>
</dbReference>
<dbReference type="EMBL" id="NCVQ01000008">
    <property type="protein sequence ID" value="PWZ13946.1"/>
    <property type="molecule type" value="Genomic_DNA"/>
</dbReference>
<dbReference type="Pfam" id="PF04484">
    <property type="entry name" value="QWRF"/>
    <property type="match status" value="1"/>
</dbReference>
<dbReference type="EMBL" id="NCVQ01000008">
    <property type="protein sequence ID" value="PWZ13948.1"/>
    <property type="molecule type" value="Genomic_DNA"/>
</dbReference>
<feature type="compositionally biased region" description="Basic and acidic residues" evidence="2">
    <location>
        <begin position="310"/>
        <end position="325"/>
    </location>
</feature>
<sequence length="642" mass="70680">MDAIKSHAKKVDLVDETLRPPLVPSEKHNAFRVRNVASRCKTDLADATKIRRCTSPSLGQTSAIEGTPAPKRAQSADRRRPTPSTPPSKVSTPSTPVSRSITPVRDTTRDLHKSSKRIASTKAPDGLWPAMRNLSSSFQSESVAAPTTRNDKVVTALDCSKGQVSVLTERKRSPFRRKNIGEHCENAQPSEEPPKRLIEQHRWPAMIAGQAPKNLMSRSIDLSDKANIPVASSNTSRGLSPRKTPSVRPVPSSNTSRGLSPRKTPSVGPVPSSNTSRCPSPMKTPSVEASVKLSNQSLDEVARSLAIQSSRKDDKVDSQTIERSKSLSRPNRTVTFPVPILQRSSSPSRALPATSSTSRAFQSPSRTRPSTPCQSQSVGAIQSSVPSSLINYMVDARKGKKNASQIENIHQVRLLHNRHLQWLFINAYAEDALSFQKATVENTMYNVWRNTVNLRDSVNMKRIMVQHFQQELRLYNILKEQIAFLKYAVVLVQIAYLEQWPTLERENSISLLGATEALKASTLRLPVTLGAKANTIALKNAVSSAVDVMQVLGSSVCCIHSKITDSTSLVSELSVIAGQEKIMLDECRELLATAAKLQVLTYILPNLIRYALDSKFRGYSILSHLFYIAAFSTELFNCLSTN</sequence>
<proteinExistence type="inferred from homology"/>
<protein>
    <submittedName>
        <fullName evidence="3">AUGMIN subunit 8</fullName>
    </submittedName>
</protein>
<gene>
    <name evidence="3" type="ORF">Zm00014a_036761</name>
</gene>
<accession>A0A3L6DZ45</accession>
<dbReference type="EMBL" id="NCVQ01000008">
    <property type="protein sequence ID" value="PWZ13947.1"/>
    <property type="molecule type" value="Genomic_DNA"/>
</dbReference>
<feature type="region of interest" description="Disordered" evidence="2">
    <location>
        <begin position="305"/>
        <end position="380"/>
    </location>
</feature>
<dbReference type="AlphaFoldDB" id="A0A3L6DZ45"/>
<dbReference type="InterPro" id="IPR007573">
    <property type="entry name" value="QWRF"/>
</dbReference>
<comment type="similarity">
    <text evidence="1">Belongs to the QWRF family.</text>
</comment>
<dbReference type="ExpressionAtlas" id="A0A3L6DZ45">
    <property type="expression patterns" value="baseline and differential"/>
</dbReference>
<feature type="region of interest" description="Disordered" evidence="2">
    <location>
        <begin position="53"/>
        <end position="127"/>
    </location>
</feature>
<evidence type="ECO:0000313" key="4">
    <source>
        <dbReference type="Proteomes" id="UP000251960"/>
    </source>
</evidence>
<dbReference type="PANTHER" id="PTHR31807:SF55">
    <property type="entry name" value="OS09G0422600 PROTEIN"/>
    <property type="match status" value="1"/>
</dbReference>
<evidence type="ECO:0000256" key="2">
    <source>
        <dbReference type="SAM" id="MobiDB-lite"/>
    </source>
</evidence>
<dbReference type="PANTHER" id="PTHR31807">
    <property type="entry name" value="AUGMIN FAMILY MEMBER"/>
    <property type="match status" value="1"/>
</dbReference>